<sequence length="1086" mass="122821">MANCGKDILIAREGTEQQQRLIDALSPEYFKLNEFSLNDWMQFAYRFAEHVNYFDTDDFQNRSGNWQDFFTPEKGLEDFLKAFNLDENTNSPESQNITPHLALFISFIKLLETSQKRFNHLTKKHLDFYYSQILDIQKLPATPDQVHLIFELAKNVLDAKIAENTELDGGKDAIGKKLIYQTSEELIANHIKVSQLKSVYNDHEHEKIKAANATNSYDGSGTPFPDGEVKWWPFGYYQDKAELKASGKEPIYPELADARLGFAISGEILELQEGERNIQLTVEFSSALNAIAFNQLRDNIEISCSGEKKWLGPFQLQQQISDPDGKTIFTTGLDSTNKILKLAFQVPKDEKAVVGYNAAVLGEHFSTALPVCRMLIKTGNIDGHALYRTLVEKPVKNITVNIDVRGVKSLLLESDIGTLNAAKPFYPFGTQPVNKSNFYINYPELFKKDWKNLAVSIDWKNTPDSFKELYYAYRKDYRYNVTPTVFLEKMGDFSALEAEVPPIKVASLMQEKVAATDLISEAVSKIYKVNELGLIVPNDSYFTADVEVLNKEEWELAINNLTLFTKDGDAYQTNFSVTNSGYEADKNGPVRLSLSQSFLHELFPRIYALAFSSQEKGALIPNEPYTPMAENVSLDYTAQTSAIIGNTTQNYSDNPIRFFHEHPFGQSEEHPYLKASVGFLATENQNLNLVPTYCKGGEFYIGLENARNLQQVSMLVQVLEGSENPLADSFTGKQKVEWSVLCQNEWKSLDSNDMISNETDNFLKSGIVKFSVPKEATTNNTRLPENLVWVKAKIHKTYDAVCKTIDILAQAVQAEFTNNGNDLSHLEKGLQAKTISKMIERLSTVKSVSQPFNSFGGQPVESDEAYYRRVSERLRHKNRAIALWDYEHIILQEFPAIHKVKCLNHCSETSFLAPGNVLIVVIPDIVNKNVFDIYQPRVSKATLNAVQNHISKLNSLHVKAKVINPDYEEVTVSLKVKFYQGFDENFYLRVLNEDITRFLSPWAFENTADIQFGVTLQRSLLIKSIEKLNYVDYVEDVKLIKDGEISLTSVTPSSPKAILVSAKQHQLGTATKSCKVITETVEKCQT</sequence>
<keyword evidence="2" id="KW-1185">Reference proteome</keyword>
<name>A0A5K7S6F7_9BACT</name>
<evidence type="ECO:0000313" key="2">
    <source>
        <dbReference type="Proteomes" id="UP001193389"/>
    </source>
</evidence>
<dbReference type="KEGG" id="anf:AQPE_1258"/>
<gene>
    <name evidence="1" type="ORF">AQPE_1258</name>
</gene>
<proteinExistence type="predicted"/>
<dbReference type="EMBL" id="AP018694">
    <property type="protein sequence ID" value="BBE17109.1"/>
    <property type="molecule type" value="Genomic_DNA"/>
</dbReference>
<dbReference type="AlphaFoldDB" id="A0A5K7S6F7"/>
<accession>A0A5K7S6F7</accession>
<dbReference type="RefSeq" id="WP_318350129.1">
    <property type="nucleotide sequence ID" value="NZ_AP018694.1"/>
</dbReference>
<protein>
    <submittedName>
        <fullName evidence="1">Uncharacterized protein</fullName>
    </submittedName>
</protein>
<reference evidence="1" key="1">
    <citation type="journal article" date="2020" name="Int. J. Syst. Evol. Microbiol.">
        <title>Aquipluma nitroreducens gen. nov. sp. nov., a novel facultatively anaerobic bacterium isolated from a freshwater lake.</title>
        <authorList>
            <person name="Watanabe M."/>
            <person name="Kojima H."/>
            <person name="Fukui M."/>
        </authorList>
    </citation>
    <scope>NUCLEOTIDE SEQUENCE</scope>
    <source>
        <strain evidence="1">MeG22</strain>
    </source>
</reference>
<evidence type="ECO:0000313" key="1">
    <source>
        <dbReference type="EMBL" id="BBE17109.1"/>
    </source>
</evidence>
<dbReference type="Proteomes" id="UP001193389">
    <property type="component" value="Chromosome"/>
</dbReference>
<organism evidence="1 2">
    <name type="scientific">Aquipluma nitroreducens</name>
    <dbReference type="NCBI Taxonomy" id="2010828"/>
    <lineage>
        <taxon>Bacteria</taxon>
        <taxon>Pseudomonadati</taxon>
        <taxon>Bacteroidota</taxon>
        <taxon>Bacteroidia</taxon>
        <taxon>Marinilabiliales</taxon>
        <taxon>Prolixibacteraceae</taxon>
        <taxon>Aquipluma</taxon>
    </lineage>
</organism>